<dbReference type="InterPro" id="IPR006439">
    <property type="entry name" value="HAD-SF_hydro_IA"/>
</dbReference>
<evidence type="ECO:0000256" key="1">
    <source>
        <dbReference type="SAM" id="MobiDB-lite"/>
    </source>
</evidence>
<dbReference type="SFLD" id="SFLDG01129">
    <property type="entry name" value="C1.5:_HAD__Beta-PGM__Phosphata"/>
    <property type="match status" value="2"/>
</dbReference>
<gene>
    <name evidence="2" type="ORF">GB864_01115</name>
</gene>
<feature type="region of interest" description="Disordered" evidence="1">
    <location>
        <begin position="250"/>
        <end position="277"/>
    </location>
</feature>
<proteinExistence type="predicted"/>
<name>A0A6I4P1Y4_9MICO</name>
<keyword evidence="3" id="KW-1185">Reference proteome</keyword>
<dbReference type="NCBIfam" id="TIGR01549">
    <property type="entry name" value="HAD-SF-IA-v1"/>
    <property type="match status" value="1"/>
</dbReference>
<dbReference type="InterPro" id="IPR023214">
    <property type="entry name" value="HAD_sf"/>
</dbReference>
<dbReference type="Gene3D" id="3.40.50.1000">
    <property type="entry name" value="HAD superfamily/HAD-like"/>
    <property type="match status" value="2"/>
</dbReference>
<dbReference type="GO" id="GO:0005829">
    <property type="term" value="C:cytosol"/>
    <property type="evidence" value="ECO:0007669"/>
    <property type="project" value="TreeGrafter"/>
</dbReference>
<sequence>MRPDALLLDFGGVVFETTKRPDGIARFAERVRTELARGGFERTHAELVEVISGGQRALKDWKNSESRRLSPTELDPRTIVTEYLFSPLPAAERELLAGSAGTLLAELTSTVSDHRVRPGIPELLALARELGVKVGIVSNAHSGRSHRTLIAANGLAAAFDVQAYSDEVGLRKPHPGFIEFTARALGTTAARCWYVGDTLDRDVVAGRRSGVGAVVLIRHHRTDTPPYPVAETADAVFDTPEGLIPLLRDARPRPQAAPTDATPSKPLTPSEPTAPWTATRPSALLLDHGGVLVVSRPDEDARRAFAADLAAGLRRAGYAVSDAAAAAAVADGRARQKAWKNRPDADDREVDPGMFWVDFVGPSLEHAGAGVREWLRAESWALMLGYARSKSRAELRSGVRGLLELAHAEGIPVAVVSNTVCGRAVREELAGFGIEHLVGAHVYSDELGWRKPSPRPVEAALTALDADPATAWFVGDKPHRDVAAARSASVGTSVLVRGGAFRGEPADGPAPDLVVDEVDHLLDLLRTTLHPTSESE</sequence>
<dbReference type="AlphaFoldDB" id="A0A6I4P1Y4"/>
<dbReference type="GO" id="GO:0006281">
    <property type="term" value="P:DNA repair"/>
    <property type="evidence" value="ECO:0007669"/>
    <property type="project" value="TreeGrafter"/>
</dbReference>
<organism evidence="2 3">
    <name type="scientific">Agromyces seonyuensis</name>
    <dbReference type="NCBI Taxonomy" id="2662446"/>
    <lineage>
        <taxon>Bacteria</taxon>
        <taxon>Bacillati</taxon>
        <taxon>Actinomycetota</taxon>
        <taxon>Actinomycetes</taxon>
        <taxon>Micrococcales</taxon>
        <taxon>Microbacteriaceae</taxon>
        <taxon>Agromyces</taxon>
    </lineage>
</organism>
<feature type="compositionally biased region" description="Polar residues" evidence="1">
    <location>
        <begin position="261"/>
        <end position="271"/>
    </location>
</feature>
<dbReference type="PANTHER" id="PTHR43434:SF1">
    <property type="entry name" value="PHOSPHOGLYCOLATE PHOSPHATASE"/>
    <property type="match status" value="1"/>
</dbReference>
<reference evidence="2 3" key="1">
    <citation type="submission" date="2019-12" db="EMBL/GenBank/DDBJ databases">
        <authorList>
            <person name="Kim Y.S."/>
        </authorList>
    </citation>
    <scope>NUCLEOTIDE SEQUENCE [LARGE SCALE GENOMIC DNA]</scope>
    <source>
        <strain evidence="2 3">MMS17-SY077</strain>
    </source>
</reference>
<evidence type="ECO:0000313" key="3">
    <source>
        <dbReference type="Proteomes" id="UP000438182"/>
    </source>
</evidence>
<dbReference type="SUPFAM" id="SSF56784">
    <property type="entry name" value="HAD-like"/>
    <property type="match status" value="2"/>
</dbReference>
<dbReference type="SFLD" id="SFLDS00003">
    <property type="entry name" value="Haloacid_Dehalogenase"/>
    <property type="match status" value="2"/>
</dbReference>
<dbReference type="Proteomes" id="UP000438182">
    <property type="component" value="Unassembled WGS sequence"/>
</dbReference>
<protein>
    <submittedName>
        <fullName evidence="2">HAD-IA family hydrolase</fullName>
    </submittedName>
</protein>
<dbReference type="Pfam" id="PF00702">
    <property type="entry name" value="Hydrolase"/>
    <property type="match status" value="2"/>
</dbReference>
<evidence type="ECO:0000313" key="2">
    <source>
        <dbReference type="EMBL" id="MWB97164.1"/>
    </source>
</evidence>
<comment type="caution">
    <text evidence="2">The sequence shown here is derived from an EMBL/GenBank/DDBJ whole genome shotgun (WGS) entry which is preliminary data.</text>
</comment>
<accession>A0A6I4P1Y4</accession>
<keyword evidence="2" id="KW-0378">Hydrolase</keyword>
<dbReference type="PANTHER" id="PTHR43434">
    <property type="entry name" value="PHOSPHOGLYCOLATE PHOSPHATASE"/>
    <property type="match status" value="1"/>
</dbReference>
<dbReference type="GO" id="GO:0008967">
    <property type="term" value="F:phosphoglycolate phosphatase activity"/>
    <property type="evidence" value="ECO:0007669"/>
    <property type="project" value="TreeGrafter"/>
</dbReference>
<dbReference type="InterPro" id="IPR050155">
    <property type="entry name" value="HAD-like_hydrolase_sf"/>
</dbReference>
<dbReference type="InterPro" id="IPR036412">
    <property type="entry name" value="HAD-like_sf"/>
</dbReference>
<dbReference type="EMBL" id="WSTA01000002">
    <property type="protein sequence ID" value="MWB97164.1"/>
    <property type="molecule type" value="Genomic_DNA"/>
</dbReference>